<evidence type="ECO:0000313" key="2">
    <source>
        <dbReference type="Proteomes" id="UP000638848"/>
    </source>
</evidence>
<dbReference type="AlphaFoldDB" id="A0A917GQ94"/>
<organism evidence="1 2">
    <name type="scientific">Kocuria dechangensis</name>
    <dbReference type="NCBI Taxonomy" id="1176249"/>
    <lineage>
        <taxon>Bacteria</taxon>
        <taxon>Bacillati</taxon>
        <taxon>Actinomycetota</taxon>
        <taxon>Actinomycetes</taxon>
        <taxon>Micrococcales</taxon>
        <taxon>Micrococcaceae</taxon>
        <taxon>Kocuria</taxon>
    </lineage>
</organism>
<reference evidence="1" key="1">
    <citation type="journal article" date="2014" name="Int. J. Syst. Evol. Microbiol.">
        <title>Complete genome sequence of Corynebacterium casei LMG S-19264T (=DSM 44701T), isolated from a smear-ripened cheese.</title>
        <authorList>
            <consortium name="US DOE Joint Genome Institute (JGI-PGF)"/>
            <person name="Walter F."/>
            <person name="Albersmeier A."/>
            <person name="Kalinowski J."/>
            <person name="Ruckert C."/>
        </authorList>
    </citation>
    <scope>NUCLEOTIDE SEQUENCE</scope>
    <source>
        <strain evidence="1">CGMCC 1.12187</strain>
    </source>
</reference>
<gene>
    <name evidence="1" type="ORF">GCM10011374_16240</name>
</gene>
<sequence length="74" mass="7570">MKRTGSCTACPLPRSVPRPCSGVAVAGATAPAVSTAARPTAVIVLLMPMILLRFSSPVRPAVHPEPYGEQANSG</sequence>
<comment type="caution">
    <text evidence="1">The sequence shown here is derived from an EMBL/GenBank/DDBJ whole genome shotgun (WGS) entry which is preliminary data.</text>
</comment>
<protein>
    <submittedName>
        <fullName evidence="1">Uncharacterized protein</fullName>
    </submittedName>
</protein>
<dbReference type="Proteomes" id="UP000638848">
    <property type="component" value="Unassembled WGS sequence"/>
</dbReference>
<proteinExistence type="predicted"/>
<reference evidence="1" key="2">
    <citation type="submission" date="2020-09" db="EMBL/GenBank/DDBJ databases">
        <authorList>
            <person name="Sun Q."/>
            <person name="Zhou Y."/>
        </authorList>
    </citation>
    <scope>NUCLEOTIDE SEQUENCE</scope>
    <source>
        <strain evidence="1">CGMCC 1.12187</strain>
    </source>
</reference>
<dbReference type="EMBL" id="BMEQ01000006">
    <property type="protein sequence ID" value="GGG54135.1"/>
    <property type="molecule type" value="Genomic_DNA"/>
</dbReference>
<evidence type="ECO:0000313" key="1">
    <source>
        <dbReference type="EMBL" id="GGG54135.1"/>
    </source>
</evidence>
<accession>A0A917GQ94</accession>
<keyword evidence="2" id="KW-1185">Reference proteome</keyword>
<name>A0A917GQ94_9MICC</name>